<name>A0ABQ5L082_9EUKA</name>
<dbReference type="PANTHER" id="PTHR47245:SF2">
    <property type="entry name" value="PEPTIDYL-PROLYL CIS-TRANS ISOMERASE HP_0175-RELATED"/>
    <property type="match status" value="1"/>
</dbReference>
<dbReference type="EMBL" id="BQXS01005075">
    <property type="protein sequence ID" value="GKT37711.1"/>
    <property type="molecule type" value="Genomic_DNA"/>
</dbReference>
<dbReference type="GO" id="GO:0016853">
    <property type="term" value="F:isomerase activity"/>
    <property type="evidence" value="ECO:0007669"/>
    <property type="project" value="UniProtKB-KW"/>
</dbReference>
<dbReference type="Pfam" id="PF00639">
    <property type="entry name" value="Rotamase"/>
    <property type="match status" value="1"/>
</dbReference>
<dbReference type="PROSITE" id="PS50198">
    <property type="entry name" value="PPIC_PPIASE_2"/>
    <property type="match status" value="1"/>
</dbReference>
<feature type="non-terminal residue" evidence="4">
    <location>
        <position position="1"/>
    </location>
</feature>
<dbReference type="PANTHER" id="PTHR47245">
    <property type="entry name" value="PEPTIDYLPROLYL ISOMERASE"/>
    <property type="match status" value="1"/>
</dbReference>
<dbReference type="Gene3D" id="3.10.50.40">
    <property type="match status" value="1"/>
</dbReference>
<keyword evidence="1 2" id="KW-0697">Rotamase</keyword>
<dbReference type="Proteomes" id="UP001057375">
    <property type="component" value="Unassembled WGS sequence"/>
</dbReference>
<keyword evidence="5" id="KW-1185">Reference proteome</keyword>
<protein>
    <recommendedName>
        <fullName evidence="2">Peptidyl-prolyl cis-trans isomerase</fullName>
        <ecNumber evidence="2">5.2.1.8</ecNumber>
    </recommendedName>
</protein>
<dbReference type="SUPFAM" id="SSF54534">
    <property type="entry name" value="FKBP-like"/>
    <property type="match status" value="1"/>
</dbReference>
<reference evidence="4" key="1">
    <citation type="submission" date="2022-03" db="EMBL/GenBank/DDBJ databases">
        <title>Draft genome sequence of Aduncisulcus paluster, a free-living microaerophilic Fornicata.</title>
        <authorList>
            <person name="Yuyama I."/>
            <person name="Kume K."/>
            <person name="Tamura T."/>
            <person name="Inagaki Y."/>
            <person name="Hashimoto T."/>
        </authorList>
    </citation>
    <scope>NUCLEOTIDE SEQUENCE</scope>
    <source>
        <strain evidence="4">NY0171</strain>
    </source>
</reference>
<evidence type="ECO:0000256" key="2">
    <source>
        <dbReference type="RuleBase" id="RU363014"/>
    </source>
</evidence>
<proteinExistence type="predicted"/>
<comment type="caution">
    <text evidence="4">The sequence shown here is derived from an EMBL/GenBank/DDBJ whole genome shotgun (WGS) entry which is preliminary data.</text>
</comment>
<evidence type="ECO:0000256" key="1">
    <source>
        <dbReference type="PROSITE-ProRule" id="PRU00278"/>
    </source>
</evidence>
<evidence type="ECO:0000313" key="5">
    <source>
        <dbReference type="Proteomes" id="UP001057375"/>
    </source>
</evidence>
<dbReference type="InterPro" id="IPR000297">
    <property type="entry name" value="PPIase_PpiC"/>
</dbReference>
<sequence length="227" mass="25407">QMDVQKTLQGLGQAAMNYAGPDGEKKLVDELINQELFFAEAMETELDKNEQFVAEMEDVRTNMLKQFFVRQLLADVQVPEEEVETYYNEHKAEFAKPEQAKASHILVDTEEQAKEIKTEIEGGLSFEEAAGKYSKCPSNANGGDLGFFGKGQMVPEFENAVFEMEVGQLSAPVQTQFGFHLIKKTDTQAPGDAAFGEVRQSIVQQLTVKKQNEVYYGKADALKEKFS</sequence>
<organism evidence="4 5">
    <name type="scientific">Aduncisulcus paluster</name>
    <dbReference type="NCBI Taxonomy" id="2918883"/>
    <lineage>
        <taxon>Eukaryota</taxon>
        <taxon>Metamonada</taxon>
        <taxon>Carpediemonas-like organisms</taxon>
        <taxon>Aduncisulcus</taxon>
    </lineage>
</organism>
<dbReference type="EC" id="5.2.1.8" evidence="2"/>
<feature type="non-terminal residue" evidence="4">
    <location>
        <position position="227"/>
    </location>
</feature>
<evidence type="ECO:0000313" key="4">
    <source>
        <dbReference type="EMBL" id="GKT37711.1"/>
    </source>
</evidence>
<dbReference type="InterPro" id="IPR050245">
    <property type="entry name" value="PrsA_foldase"/>
</dbReference>
<dbReference type="InterPro" id="IPR023058">
    <property type="entry name" value="PPIase_PpiC_CS"/>
</dbReference>
<accession>A0ABQ5L082</accession>
<feature type="domain" description="PpiC" evidence="3">
    <location>
        <begin position="97"/>
        <end position="186"/>
    </location>
</feature>
<comment type="catalytic activity">
    <reaction evidence="2">
        <text>[protein]-peptidylproline (omega=180) = [protein]-peptidylproline (omega=0)</text>
        <dbReference type="Rhea" id="RHEA:16237"/>
        <dbReference type="Rhea" id="RHEA-COMP:10747"/>
        <dbReference type="Rhea" id="RHEA-COMP:10748"/>
        <dbReference type="ChEBI" id="CHEBI:83833"/>
        <dbReference type="ChEBI" id="CHEBI:83834"/>
        <dbReference type="EC" id="5.2.1.8"/>
    </reaction>
</comment>
<evidence type="ECO:0000259" key="3">
    <source>
        <dbReference type="PROSITE" id="PS50198"/>
    </source>
</evidence>
<dbReference type="InterPro" id="IPR046357">
    <property type="entry name" value="PPIase_dom_sf"/>
</dbReference>
<keyword evidence="1 2" id="KW-0413">Isomerase</keyword>
<dbReference type="PROSITE" id="PS01096">
    <property type="entry name" value="PPIC_PPIASE_1"/>
    <property type="match status" value="1"/>
</dbReference>
<gene>
    <name evidence="4" type="ORF">ADUPG1_003649</name>
</gene>